<reference evidence="7 8" key="1">
    <citation type="submission" date="2019-07" db="EMBL/GenBank/DDBJ databases">
        <authorList>
            <person name="Kim J."/>
        </authorList>
    </citation>
    <scope>NUCLEOTIDE SEQUENCE [LARGE SCALE GENOMIC DNA]</scope>
    <source>
        <strain evidence="7 8">G13</strain>
    </source>
</reference>
<evidence type="ECO:0000256" key="2">
    <source>
        <dbReference type="ARBA" id="ARBA00022475"/>
    </source>
</evidence>
<gene>
    <name evidence="7" type="ORF">FPZ45_23050</name>
</gene>
<feature type="transmembrane region" description="Helical" evidence="6">
    <location>
        <begin position="73"/>
        <end position="93"/>
    </location>
</feature>
<proteinExistence type="predicted"/>
<dbReference type="OrthoDB" id="2602718at2"/>
<evidence type="ECO:0000313" key="7">
    <source>
        <dbReference type="EMBL" id="TVX95646.1"/>
    </source>
</evidence>
<evidence type="ECO:0000256" key="3">
    <source>
        <dbReference type="ARBA" id="ARBA00022692"/>
    </source>
</evidence>
<feature type="transmembrane region" description="Helical" evidence="6">
    <location>
        <begin position="143"/>
        <end position="165"/>
    </location>
</feature>
<comment type="caution">
    <text evidence="7">The sequence shown here is derived from an EMBL/GenBank/DDBJ whole genome shotgun (WGS) entry which is preliminary data.</text>
</comment>
<keyword evidence="5 6" id="KW-0472">Membrane</keyword>
<keyword evidence="2" id="KW-1003">Cell membrane</keyword>
<dbReference type="GO" id="GO:0005886">
    <property type="term" value="C:plasma membrane"/>
    <property type="evidence" value="ECO:0007669"/>
    <property type="project" value="UniProtKB-SubCell"/>
</dbReference>
<feature type="transmembrane region" description="Helical" evidence="6">
    <location>
        <begin position="171"/>
        <end position="189"/>
    </location>
</feature>
<keyword evidence="3 6" id="KW-0812">Transmembrane</keyword>
<evidence type="ECO:0000256" key="5">
    <source>
        <dbReference type="ARBA" id="ARBA00023136"/>
    </source>
</evidence>
<protein>
    <submittedName>
        <fullName evidence="7">YitT family protein</fullName>
    </submittedName>
</protein>
<comment type="subcellular location">
    <subcellularLocation>
        <location evidence="1">Cell membrane</location>
        <topology evidence="1">Multi-pass membrane protein</topology>
    </subcellularLocation>
</comment>
<feature type="transmembrane region" description="Helical" evidence="6">
    <location>
        <begin position="48"/>
        <end position="66"/>
    </location>
</feature>
<dbReference type="EMBL" id="VNJJ01000021">
    <property type="protein sequence ID" value="TVX95646.1"/>
    <property type="molecule type" value="Genomic_DNA"/>
</dbReference>
<evidence type="ECO:0000313" key="8">
    <source>
        <dbReference type="Proteomes" id="UP000316330"/>
    </source>
</evidence>
<keyword evidence="8" id="KW-1185">Reference proteome</keyword>
<dbReference type="InterPro" id="IPR003740">
    <property type="entry name" value="YitT"/>
</dbReference>
<name>A0A559J730_9BACL</name>
<organism evidence="7 8">
    <name type="scientific">Cohnella terricola</name>
    <dbReference type="NCBI Taxonomy" id="1289167"/>
    <lineage>
        <taxon>Bacteria</taxon>
        <taxon>Bacillati</taxon>
        <taxon>Bacillota</taxon>
        <taxon>Bacilli</taxon>
        <taxon>Bacillales</taxon>
        <taxon>Paenibacillaceae</taxon>
        <taxon>Cohnella</taxon>
    </lineage>
</organism>
<dbReference type="InterPro" id="IPR051461">
    <property type="entry name" value="UPF0750_membrane"/>
</dbReference>
<feature type="transmembrane region" description="Helical" evidence="6">
    <location>
        <begin position="105"/>
        <end position="123"/>
    </location>
</feature>
<feature type="transmembrane region" description="Helical" evidence="6">
    <location>
        <begin position="7"/>
        <end position="28"/>
    </location>
</feature>
<evidence type="ECO:0000256" key="4">
    <source>
        <dbReference type="ARBA" id="ARBA00022989"/>
    </source>
</evidence>
<sequence length="195" mass="21202">MLSMHKIVTIFIGCLLIAIGIDFFVMPIKALDGGFIGLALIGNYLFKARPGMILISLSLPVFIYTWMRARGMFFHSLFGMVFLSYLIDLFEPYEPLGPIVHDHPYAAAMVGGVLIGIGFGILLRNDTSAGGIDLLAKLLAPRLRLNVGVLILIMDAIVVGIGGLIFSLDTFFLSIATVTTGGLATSLYTSRFFDY</sequence>
<evidence type="ECO:0000256" key="1">
    <source>
        <dbReference type="ARBA" id="ARBA00004651"/>
    </source>
</evidence>
<accession>A0A559J730</accession>
<dbReference type="Pfam" id="PF02588">
    <property type="entry name" value="YitT_membrane"/>
    <property type="match status" value="1"/>
</dbReference>
<dbReference type="AlphaFoldDB" id="A0A559J730"/>
<dbReference type="PANTHER" id="PTHR33545:SF5">
    <property type="entry name" value="UPF0750 MEMBRANE PROTEIN YITT"/>
    <property type="match status" value="1"/>
</dbReference>
<evidence type="ECO:0000256" key="6">
    <source>
        <dbReference type="SAM" id="Phobius"/>
    </source>
</evidence>
<dbReference type="PANTHER" id="PTHR33545">
    <property type="entry name" value="UPF0750 MEMBRANE PROTEIN YITT-RELATED"/>
    <property type="match status" value="1"/>
</dbReference>
<keyword evidence="4 6" id="KW-1133">Transmembrane helix</keyword>
<dbReference type="Proteomes" id="UP000316330">
    <property type="component" value="Unassembled WGS sequence"/>
</dbReference>